<dbReference type="PANTHER" id="PTHR35174">
    <property type="entry name" value="BLL7171 PROTEIN-RELATED"/>
    <property type="match status" value="1"/>
</dbReference>
<keyword evidence="4" id="KW-1185">Reference proteome</keyword>
<dbReference type="Pfam" id="PF03795">
    <property type="entry name" value="YCII"/>
    <property type="match status" value="1"/>
</dbReference>
<sequence>MRYLVLIHSNPRSRALWETLTDEQRMEFGRGYMALSEEITAAGDMVVSNGLTDPALAKRVWVQDGETMTSDGPFAEVKEYVAGFLLLDCETEEQALAWAAKTPDSQLGGAVEVRPLLDMSTLDL</sequence>
<dbReference type="AlphaFoldDB" id="A0A3E0HL78"/>
<reference evidence="3 4" key="1">
    <citation type="submission" date="2018-08" db="EMBL/GenBank/DDBJ databases">
        <title>Genomic Encyclopedia of Archaeal and Bacterial Type Strains, Phase II (KMG-II): from individual species to whole genera.</title>
        <authorList>
            <person name="Goeker M."/>
        </authorList>
    </citation>
    <scope>NUCLEOTIDE SEQUENCE [LARGE SCALE GENOMIC DNA]</scope>
    <source>
        <strain evidence="3 4">DSM 45791</strain>
    </source>
</reference>
<feature type="domain" description="YCII-related" evidence="2">
    <location>
        <begin position="1"/>
        <end position="119"/>
    </location>
</feature>
<name>A0A3E0HL78_9PSEU</name>
<dbReference type="OrthoDB" id="668782at2"/>
<proteinExistence type="inferred from homology"/>
<dbReference type="PANTHER" id="PTHR35174:SF3">
    <property type="entry name" value="BLL7171 PROTEIN"/>
    <property type="match status" value="1"/>
</dbReference>
<dbReference type="RefSeq" id="WP_116175771.1">
    <property type="nucleotide sequence ID" value="NZ_CP144375.1"/>
</dbReference>
<evidence type="ECO:0000256" key="1">
    <source>
        <dbReference type="ARBA" id="ARBA00007689"/>
    </source>
</evidence>
<accession>A0A3E0HL78</accession>
<dbReference type="InterPro" id="IPR011008">
    <property type="entry name" value="Dimeric_a/b-barrel"/>
</dbReference>
<dbReference type="EMBL" id="QUNO01000006">
    <property type="protein sequence ID" value="REH47128.1"/>
    <property type="molecule type" value="Genomic_DNA"/>
</dbReference>
<dbReference type="SUPFAM" id="SSF54909">
    <property type="entry name" value="Dimeric alpha+beta barrel"/>
    <property type="match status" value="1"/>
</dbReference>
<comment type="caution">
    <text evidence="3">The sequence shown here is derived from an EMBL/GenBank/DDBJ whole genome shotgun (WGS) entry which is preliminary data.</text>
</comment>
<dbReference type="Proteomes" id="UP000256269">
    <property type="component" value="Unassembled WGS sequence"/>
</dbReference>
<gene>
    <name evidence="3" type="ORF">BCF44_106293</name>
</gene>
<evidence type="ECO:0000313" key="3">
    <source>
        <dbReference type="EMBL" id="REH47128.1"/>
    </source>
</evidence>
<evidence type="ECO:0000259" key="2">
    <source>
        <dbReference type="Pfam" id="PF03795"/>
    </source>
</evidence>
<protein>
    <recommendedName>
        <fullName evidence="2">YCII-related domain-containing protein</fullName>
    </recommendedName>
</protein>
<dbReference type="InterPro" id="IPR005545">
    <property type="entry name" value="YCII"/>
</dbReference>
<evidence type="ECO:0000313" key="4">
    <source>
        <dbReference type="Proteomes" id="UP000256269"/>
    </source>
</evidence>
<dbReference type="Gene3D" id="3.30.70.1060">
    <property type="entry name" value="Dimeric alpha+beta barrel"/>
    <property type="match status" value="1"/>
</dbReference>
<comment type="similarity">
    <text evidence="1">Belongs to the YciI family.</text>
</comment>
<organism evidence="3 4">
    <name type="scientific">Kutzneria buriramensis</name>
    <dbReference type="NCBI Taxonomy" id="1045776"/>
    <lineage>
        <taxon>Bacteria</taxon>
        <taxon>Bacillati</taxon>
        <taxon>Actinomycetota</taxon>
        <taxon>Actinomycetes</taxon>
        <taxon>Pseudonocardiales</taxon>
        <taxon>Pseudonocardiaceae</taxon>
        <taxon>Kutzneria</taxon>
    </lineage>
</organism>